<proteinExistence type="predicted"/>
<gene>
    <name evidence="3" type="ORF">SAMN04488528_1009146</name>
</gene>
<dbReference type="Gene3D" id="3.40.50.1820">
    <property type="entry name" value="alpha/beta hydrolase"/>
    <property type="match status" value="1"/>
</dbReference>
<keyword evidence="1" id="KW-0378">Hydrolase</keyword>
<reference evidence="3 4" key="1">
    <citation type="submission" date="2016-10" db="EMBL/GenBank/DDBJ databases">
        <authorList>
            <person name="de Groot N.N."/>
        </authorList>
    </citation>
    <scope>NUCLEOTIDE SEQUENCE [LARGE SCALE GENOMIC DNA]</scope>
    <source>
        <strain evidence="3 4">DSM 12271</strain>
    </source>
</reference>
<dbReference type="InterPro" id="IPR029058">
    <property type="entry name" value="AB_hydrolase_fold"/>
</dbReference>
<dbReference type="InterPro" id="IPR011042">
    <property type="entry name" value="6-blade_b-propeller_TolB-like"/>
</dbReference>
<dbReference type="InterPro" id="IPR001375">
    <property type="entry name" value="Peptidase_S9_cat"/>
</dbReference>
<dbReference type="OrthoDB" id="108903at2"/>
<sequence>MEFPIEEIIKTQKFMDPKISFDGNKLSYIRNGDDNVNLIVRDLNNSIEKIILTSYKPLKSYFWINNNSIALSHDTDGDECFKLIFINLETLEKTLIECFDSRNINILNNGNILDDKLYVAIEYKDNKFQDVYCIDIITKKVELIKKNPGNISDWFIDAKGRIIAGYISREDGGIDLVLVDKDNSYITLINWDVDDIFTSDFITFSNDVRHLYVKDSSMSVTSSLVRIDLISRNQEVLYNDKAFDIEDAVINPLSGDIDALNVYRDKRNWIILNKDLDKDITFLNSLGLGDMQIVSRDKQDVFWILKFEQDVSGPSYYLFNRENRIIQLLFYERPQLQNYKFSPMEPIRFISRDGLSITGYLTMPKEKTSKVPLVVNVHGGPQSRDYRRFNPFVQWIVSQGFGCLQINYRGSVGFGKNFIRKGYKEWGGKIQDDIVDGVNWTIKNYNIDPTRICIYGGSYGGYAALVGAAFTPDIFKCVISVNGPSNLLTFLDNMPSFWRKYKECFYERVGHPQKDRGLLKSKSPLFICEKIKCPVLIVQGLKDPRVKSIESETIIEKLKERCISHEYLVFNDEGHAIRKSINKIRLYSCIEEFLKTYL</sequence>
<dbReference type="GO" id="GO:0004177">
    <property type="term" value="F:aminopeptidase activity"/>
    <property type="evidence" value="ECO:0007669"/>
    <property type="project" value="UniProtKB-KW"/>
</dbReference>
<dbReference type="STRING" id="84698.SAMN04488528_1009146"/>
<dbReference type="PANTHER" id="PTHR42776:SF27">
    <property type="entry name" value="DIPEPTIDYL PEPTIDASE FAMILY MEMBER 6"/>
    <property type="match status" value="1"/>
</dbReference>
<accession>A0A1I0XSL9</accession>
<dbReference type="Gene3D" id="2.120.10.30">
    <property type="entry name" value="TolB, C-terminal domain"/>
    <property type="match status" value="1"/>
</dbReference>
<name>A0A1I0XSL9_9CLOT</name>
<dbReference type="SUPFAM" id="SSF82171">
    <property type="entry name" value="DPP6 N-terminal domain-like"/>
    <property type="match status" value="1"/>
</dbReference>
<dbReference type="Pfam" id="PF00326">
    <property type="entry name" value="Peptidase_S9"/>
    <property type="match status" value="1"/>
</dbReference>
<feature type="domain" description="Peptidase S9 prolyl oligopeptidase catalytic" evidence="2">
    <location>
        <begin position="393"/>
        <end position="598"/>
    </location>
</feature>
<dbReference type="EMBL" id="FOKI01000009">
    <property type="protein sequence ID" value="SFB04001.1"/>
    <property type="molecule type" value="Genomic_DNA"/>
</dbReference>
<dbReference type="PANTHER" id="PTHR42776">
    <property type="entry name" value="SERINE PEPTIDASE S9 FAMILY MEMBER"/>
    <property type="match status" value="1"/>
</dbReference>
<dbReference type="AlphaFoldDB" id="A0A1I0XSL9"/>
<dbReference type="SUPFAM" id="SSF53474">
    <property type="entry name" value="alpha/beta-Hydrolases"/>
    <property type="match status" value="1"/>
</dbReference>
<dbReference type="GO" id="GO:0006508">
    <property type="term" value="P:proteolysis"/>
    <property type="evidence" value="ECO:0007669"/>
    <property type="project" value="InterPro"/>
</dbReference>
<keyword evidence="3" id="KW-0031">Aminopeptidase</keyword>
<keyword evidence="4" id="KW-1185">Reference proteome</keyword>
<protein>
    <submittedName>
        <fullName evidence="3">Dipeptidyl aminopeptidase/acylaminoacyl peptidase</fullName>
    </submittedName>
</protein>
<evidence type="ECO:0000259" key="2">
    <source>
        <dbReference type="Pfam" id="PF00326"/>
    </source>
</evidence>
<keyword evidence="3" id="KW-0645">Protease</keyword>
<dbReference type="GO" id="GO:0004252">
    <property type="term" value="F:serine-type endopeptidase activity"/>
    <property type="evidence" value="ECO:0007669"/>
    <property type="project" value="TreeGrafter"/>
</dbReference>
<dbReference type="Proteomes" id="UP000198619">
    <property type="component" value="Unassembled WGS sequence"/>
</dbReference>
<evidence type="ECO:0000313" key="3">
    <source>
        <dbReference type="EMBL" id="SFB04001.1"/>
    </source>
</evidence>
<organism evidence="3 4">
    <name type="scientific">Clostridium frigidicarnis</name>
    <dbReference type="NCBI Taxonomy" id="84698"/>
    <lineage>
        <taxon>Bacteria</taxon>
        <taxon>Bacillati</taxon>
        <taxon>Bacillota</taxon>
        <taxon>Clostridia</taxon>
        <taxon>Eubacteriales</taxon>
        <taxon>Clostridiaceae</taxon>
        <taxon>Clostridium</taxon>
    </lineage>
</organism>
<dbReference type="RefSeq" id="WP_143087306.1">
    <property type="nucleotide sequence ID" value="NZ_FOKI01000009.1"/>
</dbReference>
<evidence type="ECO:0000256" key="1">
    <source>
        <dbReference type="ARBA" id="ARBA00022801"/>
    </source>
</evidence>
<evidence type="ECO:0000313" key="4">
    <source>
        <dbReference type="Proteomes" id="UP000198619"/>
    </source>
</evidence>